<name>A0A6G1KB59_9PLEO</name>
<dbReference type="GO" id="GO:0016787">
    <property type="term" value="F:hydrolase activity"/>
    <property type="evidence" value="ECO:0007669"/>
    <property type="project" value="InterPro"/>
</dbReference>
<reference evidence="2" key="1">
    <citation type="journal article" date="2020" name="Stud. Mycol.">
        <title>101 Dothideomycetes genomes: a test case for predicting lifestyles and emergence of pathogens.</title>
        <authorList>
            <person name="Haridas S."/>
            <person name="Albert R."/>
            <person name="Binder M."/>
            <person name="Bloem J."/>
            <person name="Labutti K."/>
            <person name="Salamov A."/>
            <person name="Andreopoulos B."/>
            <person name="Baker S."/>
            <person name="Barry K."/>
            <person name="Bills G."/>
            <person name="Bluhm B."/>
            <person name="Cannon C."/>
            <person name="Castanera R."/>
            <person name="Culley D."/>
            <person name="Daum C."/>
            <person name="Ezra D."/>
            <person name="Gonzalez J."/>
            <person name="Henrissat B."/>
            <person name="Kuo A."/>
            <person name="Liang C."/>
            <person name="Lipzen A."/>
            <person name="Lutzoni F."/>
            <person name="Magnuson J."/>
            <person name="Mondo S."/>
            <person name="Nolan M."/>
            <person name="Ohm R."/>
            <person name="Pangilinan J."/>
            <person name="Park H.-J."/>
            <person name="Ramirez L."/>
            <person name="Alfaro M."/>
            <person name="Sun H."/>
            <person name="Tritt A."/>
            <person name="Yoshinaga Y."/>
            <person name="Zwiers L.-H."/>
            <person name="Turgeon B."/>
            <person name="Goodwin S."/>
            <person name="Spatafora J."/>
            <person name="Crous P."/>
            <person name="Grigoriev I."/>
        </authorList>
    </citation>
    <scope>NUCLEOTIDE SEQUENCE</scope>
    <source>
        <strain evidence="2">CBS 279.74</strain>
    </source>
</reference>
<sequence>STSTSSSSSSAKRMRTASTSATKSVKFLIISDTHDTELQSYPECDVLLHCGDLTEDGSSASISAALKSLGKVKAELKIAIAGNHEISLDKDFYLSEGGLEAEHEKSRSLVFGSESIAAQNGITFLEEGTHRFTLKSGASFQIYTSQWTPKHGSSAFQYPSGEDRYNPAEITPLWAKNVGTETSIIPEDIDIVMTHGPPKYILDDTNDGRSAGCEHLRRAIARARPRLHCFGHIHAGYGVQRVEFDTSKTNAVVGKESDGIILLPKDFIGKNQAKRKGYASLPPGVAEAFRSKKQTIMVNAAIIDEFYEPGNAPWIVDLDL</sequence>
<feature type="non-terminal residue" evidence="2">
    <location>
        <position position="320"/>
    </location>
</feature>
<proteinExistence type="predicted"/>
<organism evidence="2 3">
    <name type="scientific">Pleomassaria siparia CBS 279.74</name>
    <dbReference type="NCBI Taxonomy" id="1314801"/>
    <lineage>
        <taxon>Eukaryota</taxon>
        <taxon>Fungi</taxon>
        <taxon>Dikarya</taxon>
        <taxon>Ascomycota</taxon>
        <taxon>Pezizomycotina</taxon>
        <taxon>Dothideomycetes</taxon>
        <taxon>Pleosporomycetidae</taxon>
        <taxon>Pleosporales</taxon>
        <taxon>Pleomassariaceae</taxon>
        <taxon>Pleomassaria</taxon>
    </lineage>
</organism>
<dbReference type="PANTHER" id="PTHR12905:SF0">
    <property type="entry name" value="CALCINEURIN-LIKE PHOSPHOESTERASE DOMAIN-CONTAINING PROTEIN"/>
    <property type="match status" value="1"/>
</dbReference>
<accession>A0A6G1KB59</accession>
<dbReference type="InterPro" id="IPR029052">
    <property type="entry name" value="Metallo-depent_PP-like"/>
</dbReference>
<evidence type="ECO:0000313" key="2">
    <source>
        <dbReference type="EMBL" id="KAF2709775.1"/>
    </source>
</evidence>
<dbReference type="SUPFAM" id="SSF56300">
    <property type="entry name" value="Metallo-dependent phosphatases"/>
    <property type="match status" value="1"/>
</dbReference>
<feature type="domain" description="Calcineurin-like phosphoesterase" evidence="1">
    <location>
        <begin position="26"/>
        <end position="235"/>
    </location>
</feature>
<dbReference type="AlphaFoldDB" id="A0A6G1KB59"/>
<dbReference type="InterPro" id="IPR051693">
    <property type="entry name" value="UPF0046_metallophosphoest"/>
</dbReference>
<evidence type="ECO:0000313" key="3">
    <source>
        <dbReference type="Proteomes" id="UP000799428"/>
    </source>
</evidence>
<dbReference type="PANTHER" id="PTHR12905">
    <property type="entry name" value="METALLOPHOSPHOESTERASE"/>
    <property type="match status" value="1"/>
</dbReference>
<dbReference type="Gene3D" id="3.60.21.10">
    <property type="match status" value="1"/>
</dbReference>
<gene>
    <name evidence="2" type="ORF">K504DRAFT_334592</name>
</gene>
<dbReference type="CDD" id="cd07379">
    <property type="entry name" value="MPP_239FB"/>
    <property type="match status" value="1"/>
</dbReference>
<evidence type="ECO:0000259" key="1">
    <source>
        <dbReference type="Pfam" id="PF00149"/>
    </source>
</evidence>
<dbReference type="Proteomes" id="UP000799428">
    <property type="component" value="Unassembled WGS sequence"/>
</dbReference>
<feature type="non-terminal residue" evidence="2">
    <location>
        <position position="1"/>
    </location>
</feature>
<protein>
    <submittedName>
        <fullName evidence="2">Metallo-dependent phosphatase</fullName>
    </submittedName>
</protein>
<dbReference type="OrthoDB" id="630188at2759"/>
<keyword evidence="3" id="KW-1185">Reference proteome</keyword>
<dbReference type="InterPro" id="IPR004843">
    <property type="entry name" value="Calcineurin-like_PHP"/>
</dbReference>
<dbReference type="EMBL" id="MU005770">
    <property type="protein sequence ID" value="KAF2709775.1"/>
    <property type="molecule type" value="Genomic_DNA"/>
</dbReference>
<dbReference type="Pfam" id="PF00149">
    <property type="entry name" value="Metallophos"/>
    <property type="match status" value="1"/>
</dbReference>